<protein>
    <submittedName>
        <fullName evidence="1">Uncharacterized protein</fullName>
    </submittedName>
</protein>
<dbReference type="Proteomes" id="UP001239111">
    <property type="component" value="Chromosome 3"/>
</dbReference>
<keyword evidence="2" id="KW-1185">Reference proteome</keyword>
<organism evidence="1 2">
    <name type="scientific">Eretmocerus hayati</name>
    <dbReference type="NCBI Taxonomy" id="131215"/>
    <lineage>
        <taxon>Eukaryota</taxon>
        <taxon>Metazoa</taxon>
        <taxon>Ecdysozoa</taxon>
        <taxon>Arthropoda</taxon>
        <taxon>Hexapoda</taxon>
        <taxon>Insecta</taxon>
        <taxon>Pterygota</taxon>
        <taxon>Neoptera</taxon>
        <taxon>Endopterygota</taxon>
        <taxon>Hymenoptera</taxon>
        <taxon>Apocrita</taxon>
        <taxon>Proctotrupomorpha</taxon>
        <taxon>Chalcidoidea</taxon>
        <taxon>Aphelinidae</taxon>
        <taxon>Aphelininae</taxon>
        <taxon>Eretmocerus</taxon>
    </lineage>
</organism>
<evidence type="ECO:0000313" key="2">
    <source>
        <dbReference type="Proteomes" id="UP001239111"/>
    </source>
</evidence>
<dbReference type="EMBL" id="CM056743">
    <property type="protein sequence ID" value="KAJ8669747.1"/>
    <property type="molecule type" value="Genomic_DNA"/>
</dbReference>
<gene>
    <name evidence="1" type="ORF">QAD02_001006</name>
</gene>
<sequence length="619" mass="69437">MGGGTWVGAWIGAMASKAVVAWIGRVARWLEDSRVARLLNWCLRWLVHGWAGRLVTIGGTIVGDGEGGRVGEWEEKWACELMATLCSSQNSTENPKSGFSLREPPFQNSQDTTKKPRPTLSLGESPSQNCPNTTENPRLTSSLVESPSQNFQNTTERPRPRFSVAESPFQNFLKSRWRSHVMDIISMGAANLTLRLDQALEEINTTGIGNILFSPFSLYHTLALTLLASRGSTYRNIIKILGLDSGIDINHNSEVVHRLLSYIIEEHQEMQKLNKDLPSFKQSSSMFVQSDMSIRDKFINIVKQTYKSDITQVDFLSDYETSQKMIKNWLKTAVCVGNDVSFLSLSKSTKLAIFSTMQFKGDWIHQFKVDATDRGLFYIGSQEQVSVDMMTQYTVTPFIECKELGLKMIGLPYQGSEVVMYVIVPDAIGMEALRAVKKSLTPQVIEDLIGGMKNRSHLILMPKMDLSSSLSLKNILVKLGLASLFDPTLADLSPLTTGKRLSRPEVVTKRSNESIAEESLESAYINYINSKNLTDLGIDQARNENPEIAVEDLLHVVRMSVNERGKEVDKLLDLNSDLKTDVFAINRPFLFFVRHNPTKSIWFWGSIRCPTPFNLTVSN</sequence>
<name>A0ACC2NHM2_9HYME</name>
<comment type="caution">
    <text evidence="1">The sequence shown here is derived from an EMBL/GenBank/DDBJ whole genome shotgun (WGS) entry which is preliminary data.</text>
</comment>
<proteinExistence type="predicted"/>
<evidence type="ECO:0000313" key="1">
    <source>
        <dbReference type="EMBL" id="KAJ8669747.1"/>
    </source>
</evidence>
<reference evidence="1" key="1">
    <citation type="submission" date="2023-04" db="EMBL/GenBank/DDBJ databases">
        <title>A chromosome-level genome assembly of the parasitoid wasp Eretmocerus hayati.</title>
        <authorList>
            <person name="Zhong Y."/>
            <person name="Liu S."/>
            <person name="Liu Y."/>
        </authorList>
    </citation>
    <scope>NUCLEOTIDE SEQUENCE</scope>
    <source>
        <strain evidence="1">ZJU_SS_LIU_2023</strain>
    </source>
</reference>
<accession>A0ACC2NHM2</accession>